<dbReference type="EMBL" id="JAPDDP010000027">
    <property type="protein sequence ID" value="MDA0181828.1"/>
    <property type="molecule type" value="Genomic_DNA"/>
</dbReference>
<keyword evidence="3" id="KW-1185">Reference proteome</keyword>
<feature type="signal peptide" evidence="1">
    <location>
        <begin position="1"/>
        <end position="22"/>
    </location>
</feature>
<comment type="caution">
    <text evidence="2">The sequence shown here is derived from an EMBL/GenBank/DDBJ whole genome shotgun (WGS) entry which is preliminary data.</text>
</comment>
<organism evidence="2 3">
    <name type="scientific">Solirubrobacter phytolaccae</name>
    <dbReference type="NCBI Taxonomy" id="1404360"/>
    <lineage>
        <taxon>Bacteria</taxon>
        <taxon>Bacillati</taxon>
        <taxon>Actinomycetota</taxon>
        <taxon>Thermoleophilia</taxon>
        <taxon>Solirubrobacterales</taxon>
        <taxon>Solirubrobacteraceae</taxon>
        <taxon>Solirubrobacter</taxon>
    </lineage>
</organism>
<gene>
    <name evidence="2" type="ORF">OJ997_16110</name>
</gene>
<proteinExistence type="predicted"/>
<name>A0A9X3N8Q3_9ACTN</name>
<keyword evidence="1" id="KW-0732">Signal</keyword>
<dbReference type="RefSeq" id="WP_270026182.1">
    <property type="nucleotide sequence ID" value="NZ_JAPDDP010000027.1"/>
</dbReference>
<evidence type="ECO:0000256" key="1">
    <source>
        <dbReference type="SAM" id="SignalP"/>
    </source>
</evidence>
<accession>A0A9X3N8Q3</accession>
<feature type="chain" id="PRO_5040818510" evidence="1">
    <location>
        <begin position="23"/>
        <end position="316"/>
    </location>
</feature>
<sequence length="316" mass="33766">MPGRVLLAALLVALALPASADAAWRLTADGQPLITTHTGSQDQVFVCPPGGTPCVEGGWNTSEHDRRAFAPGETAVGTTFEVRTAELGTDRSPAWQGQVTAATPPAITGPAVARARAVWTAGTWQGGWGDTRNEIRVFACRTTTATGCHSLPAYLRACGSACDTITDRRSDGRPIPDALAGFFLFVSQDPSPSDRRGIPVPVIAKPGPWNDDRPWDFKPEPRTQLSAPLGPIKPAFTLTLRERPFRLDGKLRLGSVTCPARCEVAVTVVGGGKRKHESGFHAEGTKAIAAPYRSGKLTVRVYVDGRLERTIRVVAR</sequence>
<protein>
    <submittedName>
        <fullName evidence="2">Uncharacterized protein</fullName>
    </submittedName>
</protein>
<dbReference type="AlphaFoldDB" id="A0A9X3N8Q3"/>
<reference evidence="2" key="1">
    <citation type="submission" date="2022-10" db="EMBL/GenBank/DDBJ databases">
        <title>The WGS of Solirubrobacter phytolaccae KCTC 29190.</title>
        <authorList>
            <person name="Jiang Z."/>
        </authorList>
    </citation>
    <scope>NUCLEOTIDE SEQUENCE</scope>
    <source>
        <strain evidence="2">KCTC 29190</strain>
    </source>
</reference>
<evidence type="ECO:0000313" key="2">
    <source>
        <dbReference type="EMBL" id="MDA0181828.1"/>
    </source>
</evidence>
<dbReference type="Proteomes" id="UP001147653">
    <property type="component" value="Unassembled WGS sequence"/>
</dbReference>
<evidence type="ECO:0000313" key="3">
    <source>
        <dbReference type="Proteomes" id="UP001147653"/>
    </source>
</evidence>